<evidence type="ECO:0000256" key="1">
    <source>
        <dbReference type="SAM" id="MobiDB-lite"/>
    </source>
</evidence>
<feature type="compositionally biased region" description="Basic and acidic residues" evidence="1">
    <location>
        <begin position="244"/>
        <end position="261"/>
    </location>
</feature>
<sequence length="261" mass="27078">MSLTTSTFSCGVPLCQQRATPHGLTPQRSALTRPCAASCSQESGVKAVDVSKTLKASLGLGAALLLSASSACALPQSQLASNKPSAAFELSAVHARPAVADLSLEALTEAARGKAEDFTKEVEKNLPASAPNASVKGAAKDFGAMAKDTARSATKEPTPGGTTENSPVSMMVPSRPAPAMQLAGVTDEKAREGITEAAKFPIKLDTDAGFKRNVQQTKEYTENLIDKAKNSRPAGLSPGNDDTEIGKRGHIGDMGREITKQ</sequence>
<evidence type="ECO:0000313" key="3">
    <source>
        <dbReference type="Proteomes" id="UP001465755"/>
    </source>
</evidence>
<comment type="caution">
    <text evidence="2">The sequence shown here is derived from an EMBL/GenBank/DDBJ whole genome shotgun (WGS) entry which is preliminary data.</text>
</comment>
<feature type="region of interest" description="Disordered" evidence="1">
    <location>
        <begin position="222"/>
        <end position="261"/>
    </location>
</feature>
<name>A0AAW1NMZ1_9CHLO</name>
<proteinExistence type="predicted"/>
<reference evidence="2 3" key="1">
    <citation type="journal article" date="2024" name="Nat. Commun.">
        <title>Phylogenomics reveals the evolutionary origins of lichenization in chlorophyte algae.</title>
        <authorList>
            <person name="Puginier C."/>
            <person name="Libourel C."/>
            <person name="Otte J."/>
            <person name="Skaloud P."/>
            <person name="Haon M."/>
            <person name="Grisel S."/>
            <person name="Petersen M."/>
            <person name="Berrin J.G."/>
            <person name="Delaux P.M."/>
            <person name="Dal Grande F."/>
            <person name="Keller J."/>
        </authorList>
    </citation>
    <scope>NUCLEOTIDE SEQUENCE [LARGE SCALE GENOMIC DNA]</scope>
    <source>
        <strain evidence="2 3">SAG 2036</strain>
    </source>
</reference>
<dbReference type="EMBL" id="JALJOQ010000191">
    <property type="protein sequence ID" value="KAK9790540.1"/>
    <property type="molecule type" value="Genomic_DNA"/>
</dbReference>
<gene>
    <name evidence="2" type="ORF">WJX73_005640</name>
</gene>
<dbReference type="Proteomes" id="UP001465755">
    <property type="component" value="Unassembled WGS sequence"/>
</dbReference>
<dbReference type="AlphaFoldDB" id="A0AAW1NMZ1"/>
<keyword evidence="3" id="KW-1185">Reference proteome</keyword>
<organism evidence="2 3">
    <name type="scientific">Symbiochloris irregularis</name>
    <dbReference type="NCBI Taxonomy" id="706552"/>
    <lineage>
        <taxon>Eukaryota</taxon>
        <taxon>Viridiplantae</taxon>
        <taxon>Chlorophyta</taxon>
        <taxon>core chlorophytes</taxon>
        <taxon>Trebouxiophyceae</taxon>
        <taxon>Trebouxiales</taxon>
        <taxon>Trebouxiaceae</taxon>
        <taxon>Symbiochloris</taxon>
    </lineage>
</organism>
<accession>A0AAW1NMZ1</accession>
<evidence type="ECO:0000313" key="2">
    <source>
        <dbReference type="EMBL" id="KAK9790540.1"/>
    </source>
</evidence>
<protein>
    <submittedName>
        <fullName evidence="2">Uncharacterized protein</fullName>
    </submittedName>
</protein>
<feature type="region of interest" description="Disordered" evidence="1">
    <location>
        <begin position="149"/>
        <end position="169"/>
    </location>
</feature>